<feature type="transmembrane region" description="Helical" evidence="9">
    <location>
        <begin position="433"/>
        <end position="454"/>
    </location>
</feature>
<feature type="transmembrane region" description="Helical" evidence="9">
    <location>
        <begin position="88"/>
        <end position="105"/>
    </location>
</feature>
<feature type="transmembrane region" description="Helical" evidence="9">
    <location>
        <begin position="193"/>
        <end position="220"/>
    </location>
</feature>
<evidence type="ECO:0000313" key="11">
    <source>
        <dbReference type="EMBL" id="XCH32323.1"/>
    </source>
</evidence>
<geneLocation type="mitochondrion" evidence="11"/>
<dbReference type="Pfam" id="PF00361">
    <property type="entry name" value="Proton_antipo_M"/>
    <property type="match status" value="1"/>
</dbReference>
<accession>A0AAU8G8B1</accession>
<feature type="transmembrane region" description="Helical" evidence="9">
    <location>
        <begin position="327"/>
        <end position="346"/>
    </location>
</feature>
<feature type="transmembrane region" description="Helical" evidence="9">
    <location>
        <begin position="232"/>
        <end position="251"/>
    </location>
</feature>
<feature type="domain" description="NADH:quinone oxidoreductase/Mrp antiporter transmembrane" evidence="10">
    <location>
        <begin position="106"/>
        <end position="367"/>
    </location>
</feature>
<comment type="function">
    <text evidence="1">Core subunit of the mitochondrial membrane respiratory chain NADH dehydrogenase (Complex I) that is believed to belong to the minimal assembly required for catalysis. Complex I functions in the transfer of electrons from NADH to the respiratory chain. The immediate electron acceptor for the enzyme is believed to be ubiquinone.</text>
</comment>
<evidence type="ECO:0000256" key="9">
    <source>
        <dbReference type="SAM" id="Phobius"/>
    </source>
</evidence>
<keyword evidence="4 9" id="KW-0812">Transmembrane</keyword>
<comment type="catalytic activity">
    <reaction evidence="8">
        <text>a ubiquinone + NADH + 5 H(+)(in) = a ubiquinol + NAD(+) + 4 H(+)(out)</text>
        <dbReference type="Rhea" id="RHEA:29091"/>
        <dbReference type="Rhea" id="RHEA-COMP:9565"/>
        <dbReference type="Rhea" id="RHEA-COMP:9566"/>
        <dbReference type="ChEBI" id="CHEBI:15378"/>
        <dbReference type="ChEBI" id="CHEBI:16389"/>
        <dbReference type="ChEBI" id="CHEBI:17976"/>
        <dbReference type="ChEBI" id="CHEBI:57540"/>
        <dbReference type="ChEBI" id="CHEBI:57945"/>
        <dbReference type="EC" id="7.1.1.2"/>
    </reaction>
</comment>
<comment type="subcellular location">
    <subcellularLocation>
        <location evidence="2">Membrane</location>
        <topology evidence="2">Multi-pass membrane protein</topology>
    </subcellularLocation>
</comment>
<evidence type="ECO:0000256" key="6">
    <source>
        <dbReference type="ARBA" id="ARBA00023136"/>
    </source>
</evidence>
<feature type="transmembrane region" description="Helical" evidence="9">
    <location>
        <begin position="7"/>
        <end position="31"/>
    </location>
</feature>
<evidence type="ECO:0000256" key="1">
    <source>
        <dbReference type="ARBA" id="ARBA00003257"/>
    </source>
</evidence>
<evidence type="ECO:0000256" key="2">
    <source>
        <dbReference type="ARBA" id="ARBA00004141"/>
    </source>
</evidence>
<dbReference type="PANTHER" id="PTHR42829:SF2">
    <property type="entry name" value="NADH-UBIQUINONE OXIDOREDUCTASE CHAIN 5"/>
    <property type="match status" value="1"/>
</dbReference>
<dbReference type="EMBL" id="PP836785">
    <property type="protein sequence ID" value="XCH32323.1"/>
    <property type="molecule type" value="Genomic_DNA"/>
</dbReference>
<feature type="transmembrane region" description="Helical" evidence="9">
    <location>
        <begin position="150"/>
        <end position="168"/>
    </location>
</feature>
<organism evidence="11">
    <name type="scientific">Colposcenia aliena</name>
    <dbReference type="NCBI Taxonomy" id="3101724"/>
    <lineage>
        <taxon>Eukaryota</taxon>
        <taxon>Metazoa</taxon>
        <taxon>Ecdysozoa</taxon>
        <taxon>Arthropoda</taxon>
        <taxon>Hexapoda</taxon>
        <taxon>Insecta</taxon>
        <taxon>Pterygota</taxon>
        <taxon>Neoptera</taxon>
        <taxon>Paraneoptera</taxon>
        <taxon>Hemiptera</taxon>
        <taxon>Sternorrhyncha</taxon>
        <taxon>Psylloidea</taxon>
        <taxon>Aphalaridae</taxon>
        <taxon>Colposcenia</taxon>
    </lineage>
</organism>
<evidence type="ECO:0000256" key="5">
    <source>
        <dbReference type="ARBA" id="ARBA00022989"/>
    </source>
</evidence>
<dbReference type="PRINTS" id="PR01434">
    <property type="entry name" value="NADHDHGNASE5"/>
</dbReference>
<feature type="transmembrane region" description="Helical" evidence="9">
    <location>
        <begin position="524"/>
        <end position="540"/>
    </location>
</feature>
<feature type="transmembrane region" description="Helical" evidence="9">
    <location>
        <begin position="111"/>
        <end position="129"/>
    </location>
</feature>
<dbReference type="InterPro" id="IPR001750">
    <property type="entry name" value="ND/Mrp_TM"/>
</dbReference>
<feature type="transmembrane region" description="Helical" evidence="9">
    <location>
        <begin position="298"/>
        <end position="315"/>
    </location>
</feature>
<evidence type="ECO:0000259" key="10">
    <source>
        <dbReference type="Pfam" id="PF00361"/>
    </source>
</evidence>
<evidence type="ECO:0000256" key="3">
    <source>
        <dbReference type="ARBA" id="ARBA00012944"/>
    </source>
</evidence>
<reference evidence="11" key="1">
    <citation type="submission" date="2024-05" db="EMBL/GenBank/DDBJ databases">
        <authorList>
            <person name="Aishan Z."/>
        </authorList>
    </citation>
    <scope>NUCLEOTIDE SEQUENCE</scope>
</reference>
<gene>
    <name evidence="11" type="primary">nd5</name>
</gene>
<protein>
    <recommendedName>
        <fullName evidence="3">NADH:ubiquinone reductase (H(+)-translocating)</fullName>
        <ecNumber evidence="3">7.1.1.2</ecNumber>
    </recommendedName>
    <alternativeName>
        <fullName evidence="7">NADH dehydrogenase subunit 5</fullName>
    </alternativeName>
</protein>
<dbReference type="InterPro" id="IPR003945">
    <property type="entry name" value="NU5C-like"/>
</dbReference>
<sequence>MKFMNKFYLASFTFILVSLIFISLFCLFSVNEIILLMEINMMNLNSIEFKFIMLVDWMSLIFSGVVFLISGLVLIYSKDYLGEDCLRFLWLTIFFVLFMLMMIMSPSILGVILGWDGLGLISYCLVIYYQSKTSFNSGFITAASNRLGDSLLILSIVFCSFFGNFLFWEINLWSIPMFLTACLTKSAQFPFSAWLPLAMAAPTPISSLVHSSTLVTAGVYMCIRFNSSLHMLNINLILFLISGFTIILASLSSFLEYDLKRIIAFSTLSQLGFMMMILSLGFSFISFFHLLIHALFKALLFLCAGCFIHSGGSIQDLRKMGSMNMNLFMKFSMIISSFSLMGVPFSSGFYSKDLMLEFIFMSWGGVGIGMFMLLCALLTISYSVRIFKLMNMNNIWVLWLEPSMMLLFSVILLSLMNIILGCSLSWIMINVQFVCVSLEFKFYILIMLVISLIWQGELNFNMNYFFIYSMFYLMSISKNMSKVISLIYLLFKHMDQGWMEYILNYMKMYTIQLSFWWLNILFNYYMYMYSIWFLIIMFIMF</sequence>
<keyword evidence="6 9" id="KW-0472">Membrane</keyword>
<feature type="transmembrane region" description="Helical" evidence="9">
    <location>
        <begin position="271"/>
        <end position="291"/>
    </location>
</feature>
<evidence type="ECO:0000256" key="7">
    <source>
        <dbReference type="ARBA" id="ARBA00031027"/>
    </source>
</evidence>
<feature type="transmembrane region" description="Helical" evidence="9">
    <location>
        <begin position="466"/>
        <end position="491"/>
    </location>
</feature>
<name>A0AAU8G8B1_9HEMI</name>
<dbReference type="GO" id="GO:0015990">
    <property type="term" value="P:electron transport coupled proton transport"/>
    <property type="evidence" value="ECO:0007669"/>
    <property type="project" value="TreeGrafter"/>
</dbReference>
<dbReference type="AlphaFoldDB" id="A0AAU8G8B1"/>
<dbReference type="PANTHER" id="PTHR42829">
    <property type="entry name" value="NADH-UBIQUINONE OXIDOREDUCTASE CHAIN 5"/>
    <property type="match status" value="1"/>
</dbReference>
<dbReference type="GO" id="GO:0016020">
    <property type="term" value="C:membrane"/>
    <property type="evidence" value="ECO:0007669"/>
    <property type="project" value="UniProtKB-SubCell"/>
</dbReference>
<feature type="transmembrane region" description="Helical" evidence="9">
    <location>
        <begin position="358"/>
        <end position="384"/>
    </location>
</feature>
<keyword evidence="11" id="KW-0496">Mitochondrion</keyword>
<proteinExistence type="predicted"/>
<evidence type="ECO:0000256" key="4">
    <source>
        <dbReference type="ARBA" id="ARBA00022692"/>
    </source>
</evidence>
<dbReference type="GO" id="GO:0042773">
    <property type="term" value="P:ATP synthesis coupled electron transport"/>
    <property type="evidence" value="ECO:0007669"/>
    <property type="project" value="InterPro"/>
</dbReference>
<keyword evidence="5 9" id="KW-1133">Transmembrane helix</keyword>
<dbReference type="GO" id="GO:0008137">
    <property type="term" value="F:NADH dehydrogenase (ubiquinone) activity"/>
    <property type="evidence" value="ECO:0007669"/>
    <property type="project" value="UniProtKB-EC"/>
</dbReference>
<feature type="transmembrane region" description="Helical" evidence="9">
    <location>
        <begin position="404"/>
        <end position="426"/>
    </location>
</feature>
<evidence type="ECO:0000256" key="8">
    <source>
        <dbReference type="ARBA" id="ARBA00049551"/>
    </source>
</evidence>
<dbReference type="GO" id="GO:0003954">
    <property type="term" value="F:NADH dehydrogenase activity"/>
    <property type="evidence" value="ECO:0007669"/>
    <property type="project" value="TreeGrafter"/>
</dbReference>
<dbReference type="EC" id="7.1.1.2" evidence="3"/>
<feature type="transmembrane region" description="Helical" evidence="9">
    <location>
        <begin position="51"/>
        <end position="76"/>
    </location>
</feature>